<organism evidence="10 11">
    <name type="scientific">Candidatus Uhrbacteria bacterium RIFCSPLOWO2_01_FULL_47_25</name>
    <dbReference type="NCBI Taxonomy" id="1802402"/>
    <lineage>
        <taxon>Bacteria</taxon>
        <taxon>Candidatus Uhriibacteriota</taxon>
    </lineage>
</organism>
<dbReference type="InterPro" id="IPR050250">
    <property type="entry name" value="Macrolide_Exporter_MacB"/>
</dbReference>
<feature type="domain" description="ABC3 transporter permease C-terminal" evidence="8">
    <location>
        <begin position="262"/>
        <end position="384"/>
    </location>
</feature>
<comment type="similarity">
    <text evidence="6">Belongs to the ABC-4 integral membrane protein family.</text>
</comment>
<dbReference type="EMBL" id="MGEK01000010">
    <property type="protein sequence ID" value="OGL82742.1"/>
    <property type="molecule type" value="Genomic_DNA"/>
</dbReference>
<evidence type="ECO:0000256" key="1">
    <source>
        <dbReference type="ARBA" id="ARBA00004651"/>
    </source>
</evidence>
<evidence type="ECO:0000256" key="5">
    <source>
        <dbReference type="ARBA" id="ARBA00023136"/>
    </source>
</evidence>
<evidence type="ECO:0000313" key="11">
    <source>
        <dbReference type="Proteomes" id="UP000176846"/>
    </source>
</evidence>
<dbReference type="Pfam" id="PF12704">
    <property type="entry name" value="MacB_PCD"/>
    <property type="match status" value="1"/>
</dbReference>
<gene>
    <name evidence="10" type="ORF">A2936_05635</name>
</gene>
<evidence type="ECO:0000313" key="10">
    <source>
        <dbReference type="EMBL" id="OGL82742.1"/>
    </source>
</evidence>
<keyword evidence="4 7" id="KW-1133">Transmembrane helix</keyword>
<dbReference type="InterPro" id="IPR003838">
    <property type="entry name" value="ABC3_permease_C"/>
</dbReference>
<feature type="transmembrane region" description="Helical" evidence="7">
    <location>
        <begin position="258"/>
        <end position="284"/>
    </location>
</feature>
<feature type="domain" description="MacB-like periplasmic core" evidence="9">
    <location>
        <begin position="3"/>
        <end position="234"/>
    </location>
</feature>
<keyword evidence="3 7" id="KW-0812">Transmembrane</keyword>
<evidence type="ECO:0000259" key="9">
    <source>
        <dbReference type="Pfam" id="PF12704"/>
    </source>
</evidence>
<keyword evidence="2" id="KW-1003">Cell membrane</keyword>
<feature type="transmembrane region" description="Helical" evidence="7">
    <location>
        <begin position="356"/>
        <end position="376"/>
    </location>
</feature>
<evidence type="ECO:0000259" key="8">
    <source>
        <dbReference type="Pfam" id="PF02687"/>
    </source>
</evidence>
<comment type="subcellular location">
    <subcellularLocation>
        <location evidence="1">Cell membrane</location>
        <topology evidence="1">Multi-pass membrane protein</topology>
    </subcellularLocation>
</comment>
<evidence type="ECO:0000256" key="2">
    <source>
        <dbReference type="ARBA" id="ARBA00022475"/>
    </source>
</evidence>
<protein>
    <recommendedName>
        <fullName evidence="12">ABC3 transporter permease protein domain-containing protein</fullName>
    </recommendedName>
</protein>
<keyword evidence="5 7" id="KW-0472">Membrane</keyword>
<dbReference type="PANTHER" id="PTHR30572">
    <property type="entry name" value="MEMBRANE COMPONENT OF TRANSPORTER-RELATED"/>
    <property type="match status" value="1"/>
</dbReference>
<accession>A0A1F7UWR8</accession>
<dbReference type="Proteomes" id="UP000176846">
    <property type="component" value="Unassembled WGS sequence"/>
</dbReference>
<dbReference type="InterPro" id="IPR025857">
    <property type="entry name" value="MacB_PCD"/>
</dbReference>
<proteinExistence type="inferred from homology"/>
<evidence type="ECO:0008006" key="12">
    <source>
        <dbReference type="Google" id="ProtNLM"/>
    </source>
</evidence>
<name>A0A1F7UWR8_9BACT</name>
<dbReference type="AlphaFoldDB" id="A0A1F7UWR8"/>
<comment type="caution">
    <text evidence="10">The sequence shown here is derived from an EMBL/GenBank/DDBJ whole genome shotgun (WGS) entry which is preliminary data.</text>
</comment>
<reference evidence="10 11" key="1">
    <citation type="journal article" date="2016" name="Nat. Commun.">
        <title>Thousands of microbial genomes shed light on interconnected biogeochemical processes in an aquifer system.</title>
        <authorList>
            <person name="Anantharaman K."/>
            <person name="Brown C.T."/>
            <person name="Hug L.A."/>
            <person name="Sharon I."/>
            <person name="Castelle C.J."/>
            <person name="Probst A.J."/>
            <person name="Thomas B.C."/>
            <person name="Singh A."/>
            <person name="Wilkins M.J."/>
            <person name="Karaoz U."/>
            <person name="Brodie E.L."/>
            <person name="Williams K.H."/>
            <person name="Hubbard S.S."/>
            <person name="Banfield J.F."/>
        </authorList>
    </citation>
    <scope>NUCLEOTIDE SEQUENCE [LARGE SCALE GENOMIC DNA]</scope>
</reference>
<feature type="transmembrane region" description="Helical" evidence="7">
    <location>
        <begin position="6"/>
        <end position="25"/>
    </location>
</feature>
<sequence>MRTSLTILGVGVGIGAILFLVSLGYGMQTLLLEKITTSESLLSLDINAPESGIINLGKRQLDYFSTLPHVKEVSANANIPTQISFGQFTGDALANVIKPSFFRLSGLEPMMGRFFLDTERESDKAPDTNKVIISSTVIKLFNLKPEEAIGKKLAVTLFFTPRETIEGGDSSVVGAMVEKHMEVEIIGVIENNLSSLIYLNVGDLPDLPITEYAQAKVRVESSEFLDPVREQIKEMGFIVTALSDTIAEANKIFKAIQVILALFGIVALLVAAIGMFNTVTIALLERTQEIGIMKAIGAGSSDIFIMFLTESALMGFFGGVSGVILGYAGGEVFNFILNILASRLGGQPVNLFVRPLWFVVGIIVFSTIVGFLTGVLPARRAARLKTLQALRYK</sequence>
<dbReference type="PANTHER" id="PTHR30572:SF4">
    <property type="entry name" value="ABC TRANSPORTER PERMEASE YTRF"/>
    <property type="match status" value="1"/>
</dbReference>
<dbReference type="GO" id="GO:0022857">
    <property type="term" value="F:transmembrane transporter activity"/>
    <property type="evidence" value="ECO:0007669"/>
    <property type="project" value="TreeGrafter"/>
</dbReference>
<evidence type="ECO:0000256" key="7">
    <source>
        <dbReference type="SAM" id="Phobius"/>
    </source>
</evidence>
<evidence type="ECO:0000256" key="6">
    <source>
        <dbReference type="ARBA" id="ARBA00038076"/>
    </source>
</evidence>
<evidence type="ECO:0000256" key="3">
    <source>
        <dbReference type="ARBA" id="ARBA00022692"/>
    </source>
</evidence>
<evidence type="ECO:0000256" key="4">
    <source>
        <dbReference type="ARBA" id="ARBA00022989"/>
    </source>
</evidence>
<dbReference type="Pfam" id="PF02687">
    <property type="entry name" value="FtsX"/>
    <property type="match status" value="1"/>
</dbReference>
<dbReference type="GO" id="GO:0005886">
    <property type="term" value="C:plasma membrane"/>
    <property type="evidence" value="ECO:0007669"/>
    <property type="project" value="UniProtKB-SubCell"/>
</dbReference>